<evidence type="ECO:0000313" key="3">
    <source>
        <dbReference type="EMBL" id="RXR24526.1"/>
    </source>
</evidence>
<feature type="chain" id="PRO_5020610543" description="Ig-like domain-containing protein" evidence="1">
    <location>
        <begin position="21"/>
        <end position="1767"/>
    </location>
</feature>
<accession>A0A4Q1KCY7</accession>
<dbReference type="InterPro" id="IPR007110">
    <property type="entry name" value="Ig-like_dom"/>
</dbReference>
<dbReference type="SUPFAM" id="SSF49265">
    <property type="entry name" value="Fibronectin type III"/>
    <property type="match status" value="1"/>
</dbReference>
<reference evidence="4" key="1">
    <citation type="submission" date="2019-01" db="EMBL/GenBank/DDBJ databases">
        <title>Cytophagaceae bacterium strain CAR-16.</title>
        <authorList>
            <person name="Chen W.-M."/>
        </authorList>
    </citation>
    <scope>NUCLEOTIDE SEQUENCE [LARGE SCALE GENOMIC DNA]</scope>
    <source>
        <strain evidence="4">WWJ-16</strain>
    </source>
</reference>
<dbReference type="OrthoDB" id="1652165at2"/>
<dbReference type="EMBL" id="SBKN01000001">
    <property type="protein sequence ID" value="RXR24526.1"/>
    <property type="molecule type" value="Genomic_DNA"/>
</dbReference>
<dbReference type="Proteomes" id="UP000289857">
    <property type="component" value="Unassembled WGS sequence"/>
</dbReference>
<dbReference type="SMART" id="SM00060">
    <property type="entry name" value="FN3"/>
    <property type="match status" value="2"/>
</dbReference>
<feature type="domain" description="Ig-like" evidence="2">
    <location>
        <begin position="313"/>
        <end position="408"/>
    </location>
</feature>
<evidence type="ECO:0000259" key="2">
    <source>
        <dbReference type="PROSITE" id="PS50835"/>
    </source>
</evidence>
<keyword evidence="1" id="KW-0732">Signal</keyword>
<proteinExistence type="predicted"/>
<dbReference type="InterPro" id="IPR003961">
    <property type="entry name" value="FN3_dom"/>
</dbReference>
<gene>
    <name evidence="3" type="ORF">EQG61_03510</name>
</gene>
<dbReference type="PROSITE" id="PS50835">
    <property type="entry name" value="IG_LIKE"/>
    <property type="match status" value="1"/>
</dbReference>
<organism evidence="3 4">
    <name type="scientific">Flavobacterium stagni</name>
    <dbReference type="NCBI Taxonomy" id="2506421"/>
    <lineage>
        <taxon>Bacteria</taxon>
        <taxon>Pseudomonadati</taxon>
        <taxon>Bacteroidota</taxon>
        <taxon>Flavobacteriia</taxon>
        <taxon>Flavobacteriales</taxon>
        <taxon>Flavobacteriaceae</taxon>
        <taxon>Flavobacterium</taxon>
    </lineage>
</organism>
<dbReference type="InterPro" id="IPR036116">
    <property type="entry name" value="FN3_sf"/>
</dbReference>
<dbReference type="RefSeq" id="WP_129460503.1">
    <property type="nucleotide sequence ID" value="NZ_SBKN01000001.1"/>
</dbReference>
<name>A0A4Q1KCY7_9FLAO</name>
<comment type="caution">
    <text evidence="3">The sequence shown here is derived from an EMBL/GenBank/DDBJ whole genome shotgun (WGS) entry which is preliminary data.</text>
</comment>
<sequence>MLFKRVFLVVLLLLKFTTYSQVNLTAGAPTYFENFNTLANTGTPTWTDNTTPLVGWYSTKNGTTYGINTGSNNANNVYSFGASLATDRALGAISTATTHRFAVRIKNNDPVQSITSLTINFTGEHWRVNTTTQALVFEYQKGATALATGTWTADTNLDFGNLSTGAAAAIDGTLPANQAAKSSTITITLAPGEEIWLRWTKSATNSHGLAIDDLNIAATFVSPCTPPTNPTGSITGTTPACSSTTLTYTGTATAPVVNYWQTSATGMSTANNAASPLAVTTSGNYYVRAYDPTSGSGCWSTTAVGPYAVVINPAVSITTQPTNQSIAAAQNTTFTVVASNATAYQWQVSTDSGATWTNLTNTGVYTTVTTATMNITGATFAMNGYQYRCVVSGTAPCAAVNSTAATLSVVNAINTIADLGTQVTAAFVPQATLDHVIFKFQVSPTVTTNLQGIANVVTAGTYVSADIVNLKVRYSADNVLDAADITLSTLTTPGVAGAKTFPAFTAQSITGGTTGYIFITADVSATAVVGNTISLNAVTTANLIFSLGTKTGTTTAGGTQTIAPSAPLVPASFTKGCTTNTTQILNWTAPASGSYDGYIVVARQGGLNPHAITSLVASSQTFNTDFSLAPTYGSTAPLSRVVYIGTGTTATITGLTTGATYVFEIYTFRNNGPTNSVYSTTSRTTTQLIGLNNVTSASSTAGNTTGLIGWANPNAICYDQVLVVVTSAAGITFTPTGDGSAYTANPAFTAFNQVVYASSGNNVNITGLTNGVTYYVEIFVRFGTQWSTGVEVSCTPQNIVPTVFKTGDLLLIAYNNNAAGGDDDIRLVTLVDVNPGTSFLWTNATYETGGSPAANVRTDKWYECRADIAPTGNVPYLEFTYNGATPIPAGSVFCITTDNGGTATVISCVSPSGTTYTTFTISGKSADGNSLLSHTSVNVSTSNPDSMFLMQGYFTYNASGSTFTGTVLSGVQDGGLWYTLADDLSGVVTPSANLRRSRKHPALECASLQANTTTGTYARSYTVSPAATYTVGNRAYLIGNIVNYSTNWTSSFGTCPSPSPFVINASDPFNKWNGSANTNWFDCNNWSLLTIPDELTDVVIDNTAVNDAVVDYTAANSDTFSDLAKCKDLTVSGRKVQVQGNVLNKLEVHGNLVLSGTGVVDMDDSNSATNDGQLYLYGNWTNSISNAAFEEGNGTVHFVGSATQVINSNVHTNVEQFYNVVLDNDFTTAVSNNLYAKGNLELKINKILTIGTGDHVFAYKKLTSNGDIIINNSGQLVQVDETDTNDGDYSGTKFRLTRTAQAKHYDYIYWSAPTENYMVTNLPTDYHYFWNPTYANTNGTQGNWNSASGSMVKGKGYIARASNNSTTAVALSATFTGKPNNGQLTLPISRGNYDGADYDADLTNATNALTTRYDDNWNLVGNPYPSAIDAEEFLVLNQSVIEGSIWVWKHGLNPTSSTSPFYNNYQYNYNPTSDYIKYNGLGSTEPDTFAGKIASGQGFMVNMLHAAATPNTLTFTNNLRADASIMSYDNTDFFRANWMQNQKHRIWLDIVNTNTGSKDRTLVGYATNATNGRDQLYDCISKITGDLSVYSMIQDEPFSIQGKGLPFNSNDRIPLGVNVNTNGTYQLAIYKTDGLFAGQQAIYIEDKVTGHFHDLKASPFTFTLPQGVYNNRFVLRFNVPGSSLSNTDFTSSQSVITAVKNQVITAQSAEEPIQEMHVMDVLGRTLCLVKGNDTNSLATPALEVAHQTVVVKIQLESGIVVTRKVQL</sequence>
<protein>
    <recommendedName>
        <fullName evidence="2">Ig-like domain-containing protein</fullName>
    </recommendedName>
</protein>
<dbReference type="Gene3D" id="2.60.40.10">
    <property type="entry name" value="Immunoglobulins"/>
    <property type="match status" value="1"/>
</dbReference>
<evidence type="ECO:0000256" key="1">
    <source>
        <dbReference type="SAM" id="SignalP"/>
    </source>
</evidence>
<feature type="signal peptide" evidence="1">
    <location>
        <begin position="1"/>
        <end position="20"/>
    </location>
</feature>
<dbReference type="InterPro" id="IPR013783">
    <property type="entry name" value="Ig-like_fold"/>
</dbReference>
<keyword evidence="4" id="KW-1185">Reference proteome</keyword>
<evidence type="ECO:0000313" key="4">
    <source>
        <dbReference type="Proteomes" id="UP000289857"/>
    </source>
</evidence>